<keyword evidence="1" id="KW-0732">Signal</keyword>
<accession>A0A318JEW3</accession>
<evidence type="ECO:0008006" key="4">
    <source>
        <dbReference type="Google" id="ProtNLM"/>
    </source>
</evidence>
<evidence type="ECO:0000313" key="3">
    <source>
        <dbReference type="Proteomes" id="UP000247792"/>
    </source>
</evidence>
<dbReference type="AlphaFoldDB" id="A0A318JEW3"/>
<evidence type="ECO:0000256" key="1">
    <source>
        <dbReference type="SAM" id="SignalP"/>
    </source>
</evidence>
<dbReference type="EMBL" id="QJKB01000001">
    <property type="protein sequence ID" value="PXX47561.1"/>
    <property type="molecule type" value="Genomic_DNA"/>
</dbReference>
<protein>
    <recommendedName>
        <fullName evidence="4">Excinuclease ATPase subunit</fullName>
    </recommendedName>
</protein>
<dbReference type="RefSeq" id="WP_110253916.1">
    <property type="nucleotide sequence ID" value="NZ_QJKB01000001.1"/>
</dbReference>
<keyword evidence="3" id="KW-1185">Reference proteome</keyword>
<organism evidence="2 3">
    <name type="scientific">Undibacterium pigrum</name>
    <dbReference type="NCBI Taxonomy" id="401470"/>
    <lineage>
        <taxon>Bacteria</taxon>
        <taxon>Pseudomonadati</taxon>
        <taxon>Pseudomonadota</taxon>
        <taxon>Betaproteobacteria</taxon>
        <taxon>Burkholderiales</taxon>
        <taxon>Oxalobacteraceae</taxon>
        <taxon>Undibacterium</taxon>
    </lineage>
</organism>
<sequence>MKKVISAAIVLATMMASVSSAQAADRKVLLPISGGMNANDAQSRLGDSVKFYFGKQPGPAILETLASDKTSLKTNAFGKSDAKACNWVFLSAMLQLQKRAKELGANAVVNIVSNYDNVEYASEAEFECHVGAIMAGVALKGDFVRIGSK</sequence>
<name>A0A318JEW3_9BURK</name>
<feature type="chain" id="PRO_5016288979" description="Excinuclease ATPase subunit" evidence="1">
    <location>
        <begin position="24"/>
        <end position="149"/>
    </location>
</feature>
<gene>
    <name evidence="2" type="ORF">DFR42_1011147</name>
</gene>
<feature type="signal peptide" evidence="1">
    <location>
        <begin position="1"/>
        <end position="23"/>
    </location>
</feature>
<dbReference type="OrthoDB" id="8161726at2"/>
<dbReference type="Proteomes" id="UP000247792">
    <property type="component" value="Unassembled WGS sequence"/>
</dbReference>
<proteinExistence type="predicted"/>
<reference evidence="2 3" key="1">
    <citation type="submission" date="2018-05" db="EMBL/GenBank/DDBJ databases">
        <title>Genomic Encyclopedia of Type Strains, Phase IV (KMG-IV): sequencing the most valuable type-strain genomes for metagenomic binning, comparative biology and taxonomic classification.</title>
        <authorList>
            <person name="Goeker M."/>
        </authorList>
    </citation>
    <scope>NUCLEOTIDE SEQUENCE [LARGE SCALE GENOMIC DNA]</scope>
    <source>
        <strain evidence="2 3">DSM 19792</strain>
    </source>
</reference>
<comment type="caution">
    <text evidence="2">The sequence shown here is derived from an EMBL/GenBank/DDBJ whole genome shotgun (WGS) entry which is preliminary data.</text>
</comment>
<evidence type="ECO:0000313" key="2">
    <source>
        <dbReference type="EMBL" id="PXX47561.1"/>
    </source>
</evidence>